<sequence length="273" mass="29044">MHLCRVWDYELDWLCRSTLTGHKDDVHGLSIIPHGTQPAHSSSSNGVAGADGSCASDVWGVGDSKQGSGTPPQPPPNQQQHGCNGSRCPYSCLMASASADGSVRLWSVANWVCLSVLTPLPPTPAYDQWMATTHTCASPPGSTNFTLNRQDSNNLLSASPHGTASQLQQQLLLQQAEAAKSCVALCCALVGSSVVAGYTDGQMRMWDCGQQQVLAAAQLEATELAGVPGEVPLFHGPQAPNHAGTEDHKRRLQPANADQQLEQCLHEFVRIKS</sequence>
<dbReference type="SUPFAM" id="SSF50978">
    <property type="entry name" value="WD40 repeat-like"/>
    <property type="match status" value="1"/>
</dbReference>
<evidence type="ECO:0000256" key="2">
    <source>
        <dbReference type="ARBA" id="ARBA00022737"/>
    </source>
</evidence>
<evidence type="ECO:0000256" key="3">
    <source>
        <dbReference type="SAM" id="MobiDB-lite"/>
    </source>
</evidence>
<dbReference type="InterPro" id="IPR015943">
    <property type="entry name" value="WD40/YVTN_repeat-like_dom_sf"/>
</dbReference>
<accession>A0ABQ7FUV6</accession>
<dbReference type="Gene3D" id="2.130.10.10">
    <property type="entry name" value="YVTN repeat-like/Quinoprotein amine dehydrogenase"/>
    <property type="match status" value="1"/>
</dbReference>
<evidence type="ECO:0000256" key="1">
    <source>
        <dbReference type="ARBA" id="ARBA00022574"/>
    </source>
</evidence>
<reference evidence="4" key="1">
    <citation type="submission" date="2017-08" db="EMBL/GenBank/DDBJ databases">
        <authorList>
            <person name="Polle J.E."/>
            <person name="Barry K."/>
            <person name="Cushman J."/>
            <person name="Schmutz J."/>
            <person name="Tran D."/>
            <person name="Hathwaick L.T."/>
            <person name="Yim W.C."/>
            <person name="Jenkins J."/>
            <person name="Mckie-Krisberg Z.M."/>
            <person name="Prochnik S."/>
            <person name="Lindquist E."/>
            <person name="Dockter R.B."/>
            <person name="Adam C."/>
            <person name="Molina H."/>
            <person name="Bunkerborg J."/>
            <person name="Jin E."/>
            <person name="Buchheim M."/>
            <person name="Magnuson J."/>
        </authorList>
    </citation>
    <scope>NUCLEOTIDE SEQUENCE</scope>
    <source>
        <strain evidence="4">CCAP 19/18</strain>
    </source>
</reference>
<evidence type="ECO:0000313" key="5">
    <source>
        <dbReference type="Proteomes" id="UP000815325"/>
    </source>
</evidence>
<keyword evidence="5" id="KW-1185">Reference proteome</keyword>
<dbReference type="EMBL" id="MU071220">
    <property type="protein sequence ID" value="KAF5826184.1"/>
    <property type="molecule type" value="Genomic_DNA"/>
</dbReference>
<keyword evidence="2" id="KW-0677">Repeat</keyword>
<dbReference type="SMART" id="SM00320">
    <property type="entry name" value="WD40"/>
    <property type="match status" value="2"/>
</dbReference>
<dbReference type="InterPro" id="IPR001680">
    <property type="entry name" value="WD40_rpt"/>
</dbReference>
<comment type="caution">
    <text evidence="4">The sequence shown here is derived from an EMBL/GenBank/DDBJ whole genome shotgun (WGS) entry which is preliminary data.</text>
</comment>
<keyword evidence="1" id="KW-0853">WD repeat</keyword>
<evidence type="ECO:0000313" key="4">
    <source>
        <dbReference type="EMBL" id="KAF5826184.1"/>
    </source>
</evidence>
<dbReference type="Pfam" id="PF00400">
    <property type="entry name" value="WD40"/>
    <property type="match status" value="1"/>
</dbReference>
<protein>
    <submittedName>
        <fullName evidence="4">Uncharacterized protein</fullName>
    </submittedName>
</protein>
<organism evidence="4 5">
    <name type="scientific">Dunaliella salina</name>
    <name type="common">Green alga</name>
    <name type="synonym">Protococcus salinus</name>
    <dbReference type="NCBI Taxonomy" id="3046"/>
    <lineage>
        <taxon>Eukaryota</taxon>
        <taxon>Viridiplantae</taxon>
        <taxon>Chlorophyta</taxon>
        <taxon>core chlorophytes</taxon>
        <taxon>Chlorophyceae</taxon>
        <taxon>CS clade</taxon>
        <taxon>Chlamydomonadales</taxon>
        <taxon>Dunaliellaceae</taxon>
        <taxon>Dunaliella</taxon>
    </lineage>
</organism>
<feature type="non-terminal residue" evidence="4">
    <location>
        <position position="273"/>
    </location>
</feature>
<feature type="region of interest" description="Disordered" evidence="3">
    <location>
        <begin position="59"/>
        <end position="82"/>
    </location>
</feature>
<gene>
    <name evidence="4" type="ORF">DUNSADRAFT_4272</name>
</gene>
<dbReference type="Proteomes" id="UP000815325">
    <property type="component" value="Unassembled WGS sequence"/>
</dbReference>
<name>A0ABQ7FUV6_DUNSA</name>
<proteinExistence type="predicted"/>
<dbReference type="PANTHER" id="PTHR22847">
    <property type="entry name" value="WD40 REPEAT PROTEIN"/>
    <property type="match status" value="1"/>
</dbReference>
<dbReference type="InterPro" id="IPR036322">
    <property type="entry name" value="WD40_repeat_dom_sf"/>
</dbReference>
<dbReference type="PANTHER" id="PTHR22847:SF637">
    <property type="entry name" value="WD REPEAT DOMAIN 5B"/>
    <property type="match status" value="1"/>
</dbReference>